<dbReference type="PANTHER" id="PTHR42756:SF1">
    <property type="entry name" value="TRANSCRIPTIONAL REPRESSOR OF EMRAB OPERON"/>
    <property type="match status" value="1"/>
</dbReference>
<evidence type="ECO:0000313" key="6">
    <source>
        <dbReference type="Proteomes" id="UP000726170"/>
    </source>
</evidence>
<feature type="domain" description="HTH marR-type" evidence="4">
    <location>
        <begin position="11"/>
        <end position="139"/>
    </location>
</feature>
<dbReference type="InterPro" id="IPR000835">
    <property type="entry name" value="HTH_MarR-typ"/>
</dbReference>
<dbReference type="PROSITE" id="PS01117">
    <property type="entry name" value="HTH_MARR_1"/>
    <property type="match status" value="1"/>
</dbReference>
<gene>
    <name evidence="5" type="ORF">KQI86_09835</name>
</gene>
<dbReference type="Proteomes" id="UP000726170">
    <property type="component" value="Unassembled WGS sequence"/>
</dbReference>
<dbReference type="RefSeq" id="WP_216439095.1">
    <property type="nucleotide sequence ID" value="NZ_JAHLQF010000002.1"/>
</dbReference>
<name>A0ABS6EIW3_9CLOT</name>
<dbReference type="Pfam" id="PF01047">
    <property type="entry name" value="MarR"/>
    <property type="match status" value="1"/>
</dbReference>
<evidence type="ECO:0000256" key="2">
    <source>
        <dbReference type="ARBA" id="ARBA00023125"/>
    </source>
</evidence>
<organism evidence="5 6">
    <name type="scientific">Clostridium mobile</name>
    <dbReference type="NCBI Taxonomy" id="2841512"/>
    <lineage>
        <taxon>Bacteria</taxon>
        <taxon>Bacillati</taxon>
        <taxon>Bacillota</taxon>
        <taxon>Clostridia</taxon>
        <taxon>Eubacteriales</taxon>
        <taxon>Clostridiaceae</taxon>
        <taxon>Clostridium</taxon>
    </lineage>
</organism>
<keyword evidence="1" id="KW-0805">Transcription regulation</keyword>
<keyword evidence="2" id="KW-0238">DNA-binding</keyword>
<comment type="caution">
    <text evidence="5">The sequence shown here is derived from an EMBL/GenBank/DDBJ whole genome shotgun (WGS) entry which is preliminary data.</text>
</comment>
<keyword evidence="3" id="KW-0804">Transcription</keyword>
<evidence type="ECO:0000313" key="5">
    <source>
        <dbReference type="EMBL" id="MBU5484631.1"/>
    </source>
</evidence>
<dbReference type="InterPro" id="IPR023187">
    <property type="entry name" value="Tscrpt_reg_MarR-type_CS"/>
</dbReference>
<dbReference type="PROSITE" id="PS50995">
    <property type="entry name" value="HTH_MARR_2"/>
    <property type="match status" value="1"/>
</dbReference>
<dbReference type="PANTHER" id="PTHR42756">
    <property type="entry name" value="TRANSCRIPTIONAL REGULATOR, MARR"/>
    <property type="match status" value="1"/>
</dbReference>
<protein>
    <submittedName>
        <fullName evidence="5">MarR family transcriptional regulator</fullName>
    </submittedName>
</protein>
<keyword evidence="6" id="KW-1185">Reference proteome</keyword>
<reference evidence="5 6" key="1">
    <citation type="submission" date="2021-06" db="EMBL/GenBank/DDBJ databases">
        <authorList>
            <person name="Sun Q."/>
            <person name="Li D."/>
        </authorList>
    </citation>
    <scope>NUCLEOTIDE SEQUENCE [LARGE SCALE GENOMIC DNA]</scope>
    <source>
        <strain evidence="5 6">MSJ-11</strain>
    </source>
</reference>
<evidence type="ECO:0000256" key="3">
    <source>
        <dbReference type="ARBA" id="ARBA00023163"/>
    </source>
</evidence>
<dbReference type="EMBL" id="JAHLQF010000002">
    <property type="protein sequence ID" value="MBU5484631.1"/>
    <property type="molecule type" value="Genomic_DNA"/>
</dbReference>
<accession>A0ABS6EIW3</accession>
<evidence type="ECO:0000256" key="1">
    <source>
        <dbReference type="ARBA" id="ARBA00023015"/>
    </source>
</evidence>
<proteinExistence type="predicted"/>
<sequence length="139" mass="16104">MSEENSVDRYIHSIMLEMLNVQQKSKAFIEFITKNGTLSQNHLMLMIELKLLESMRITEISERFFVTAGAATSMCDKLEEQGLICRIRTKEDRRVVLVTLTQKGEDKINDLFKSFPKEKLIQIENVFKEVNALMSSIIE</sequence>
<evidence type="ECO:0000259" key="4">
    <source>
        <dbReference type="PROSITE" id="PS50995"/>
    </source>
</evidence>
<dbReference type="SMART" id="SM00347">
    <property type="entry name" value="HTH_MARR"/>
    <property type="match status" value="1"/>
</dbReference>